<dbReference type="SMART" id="SM00278">
    <property type="entry name" value="HhH1"/>
    <property type="match status" value="2"/>
</dbReference>
<evidence type="ECO:0000313" key="4">
    <source>
        <dbReference type="Proteomes" id="UP000223913"/>
    </source>
</evidence>
<feature type="domain" description="Helix-hairpin-helix DNA-binding motif class 1" evidence="2">
    <location>
        <begin position="40"/>
        <end position="59"/>
    </location>
</feature>
<gene>
    <name evidence="3" type="primary">dprA</name>
    <name evidence="3" type="ORF">CRP01_08075</name>
</gene>
<dbReference type="InterPro" id="IPR057666">
    <property type="entry name" value="DrpA_SLOG"/>
</dbReference>
<dbReference type="GO" id="GO:0009294">
    <property type="term" value="P:DNA-mediated transformation"/>
    <property type="evidence" value="ECO:0007669"/>
    <property type="project" value="InterPro"/>
</dbReference>
<dbReference type="InterPro" id="IPR036390">
    <property type="entry name" value="WH_DNA-bd_sf"/>
</dbReference>
<dbReference type="SUPFAM" id="SSF47781">
    <property type="entry name" value="RuvA domain 2-like"/>
    <property type="match status" value="1"/>
</dbReference>
<dbReference type="Pfam" id="PF17782">
    <property type="entry name" value="WHD_DprA"/>
    <property type="match status" value="1"/>
</dbReference>
<dbReference type="RefSeq" id="WP_099149506.1">
    <property type="nucleotide sequence ID" value="NZ_PDUD01000011.1"/>
</dbReference>
<comment type="similarity">
    <text evidence="1">Belongs to the DprA/Smf family.</text>
</comment>
<dbReference type="InterPro" id="IPR003488">
    <property type="entry name" value="DprA"/>
</dbReference>
<accession>A0A2D0NFA1</accession>
<dbReference type="NCBIfam" id="TIGR00732">
    <property type="entry name" value="dprA"/>
    <property type="match status" value="1"/>
</dbReference>
<dbReference type="SUPFAM" id="SSF102405">
    <property type="entry name" value="MCP/YpsA-like"/>
    <property type="match status" value="1"/>
</dbReference>
<organism evidence="3 4">
    <name type="scientific">Flavilitoribacter nigricans (strain ATCC 23147 / DSM 23189 / NBRC 102662 / NCIMB 1420 / SS-2)</name>
    <name type="common">Lewinella nigricans</name>
    <dbReference type="NCBI Taxonomy" id="1122177"/>
    <lineage>
        <taxon>Bacteria</taxon>
        <taxon>Pseudomonadati</taxon>
        <taxon>Bacteroidota</taxon>
        <taxon>Saprospiria</taxon>
        <taxon>Saprospirales</taxon>
        <taxon>Lewinellaceae</taxon>
        <taxon>Flavilitoribacter</taxon>
    </lineage>
</organism>
<dbReference type="Gene3D" id="3.40.50.450">
    <property type="match status" value="1"/>
</dbReference>
<dbReference type="InterPro" id="IPR036388">
    <property type="entry name" value="WH-like_DNA-bd_sf"/>
</dbReference>
<protein>
    <submittedName>
        <fullName evidence="3">DNA-protecting protein DprA</fullName>
    </submittedName>
</protein>
<dbReference type="Gene3D" id="1.10.10.10">
    <property type="entry name" value="Winged helix-like DNA-binding domain superfamily/Winged helix DNA-binding domain"/>
    <property type="match status" value="1"/>
</dbReference>
<name>A0A2D0NFA1_FLAN2</name>
<dbReference type="GO" id="GO:0006281">
    <property type="term" value="P:DNA repair"/>
    <property type="evidence" value="ECO:0007669"/>
    <property type="project" value="InterPro"/>
</dbReference>
<dbReference type="InterPro" id="IPR003583">
    <property type="entry name" value="Hlx-hairpin-Hlx_DNA-bd_motif"/>
</dbReference>
<reference evidence="3 4" key="1">
    <citation type="submission" date="2017-10" db="EMBL/GenBank/DDBJ databases">
        <title>The draft genome sequence of Lewinella nigricans NBRC 102662.</title>
        <authorList>
            <person name="Wang K."/>
        </authorList>
    </citation>
    <scope>NUCLEOTIDE SEQUENCE [LARGE SCALE GENOMIC DNA]</scope>
    <source>
        <strain evidence="3 4">NBRC 102662</strain>
    </source>
</reference>
<dbReference type="SUPFAM" id="SSF46785">
    <property type="entry name" value="Winged helix' DNA-binding domain"/>
    <property type="match status" value="1"/>
</dbReference>
<dbReference type="PANTHER" id="PTHR43022:SF1">
    <property type="entry name" value="PROTEIN SMF"/>
    <property type="match status" value="1"/>
</dbReference>
<dbReference type="EMBL" id="PDUD01000011">
    <property type="protein sequence ID" value="PHN07172.1"/>
    <property type="molecule type" value="Genomic_DNA"/>
</dbReference>
<dbReference type="InterPro" id="IPR010994">
    <property type="entry name" value="RuvA_2-like"/>
</dbReference>
<evidence type="ECO:0000313" key="3">
    <source>
        <dbReference type="EMBL" id="PHN07172.1"/>
    </source>
</evidence>
<feature type="domain" description="Helix-hairpin-helix DNA-binding motif class 1" evidence="2">
    <location>
        <begin position="8"/>
        <end position="27"/>
    </location>
</feature>
<dbReference type="AlphaFoldDB" id="A0A2D0NFA1"/>
<keyword evidence="4" id="KW-1185">Reference proteome</keyword>
<dbReference type="Proteomes" id="UP000223913">
    <property type="component" value="Unassembled WGS sequence"/>
</dbReference>
<dbReference type="PANTHER" id="PTHR43022">
    <property type="entry name" value="PROTEIN SMF"/>
    <property type="match status" value="1"/>
</dbReference>
<evidence type="ECO:0000256" key="1">
    <source>
        <dbReference type="ARBA" id="ARBA00006525"/>
    </source>
</evidence>
<dbReference type="Pfam" id="PF14520">
    <property type="entry name" value="HHH_5"/>
    <property type="match status" value="1"/>
</dbReference>
<dbReference type="Pfam" id="PF02481">
    <property type="entry name" value="DNA_processg_A"/>
    <property type="match status" value="1"/>
</dbReference>
<dbReference type="GO" id="GO:0003677">
    <property type="term" value="F:DNA binding"/>
    <property type="evidence" value="ECO:0007669"/>
    <property type="project" value="InterPro"/>
</dbReference>
<sequence>MSDLLYKIGLTQIPNVGPVLARQLVAYCGSPQAVFEARRKELLQIPGIGVQTAAGVLNKEALLAAERECRFVEQFDIRPLFYLDPAFPTRLKHLSDAPILLYYRGNADLNHPRTVAIVGTRQPSPQGIRSCEQLVEELRGYGVQIISGLAYGIDICAHRQCLEVGIPTIGVLGHGLGRIYPAQHRQIAEKMSMEGGLLTEFTSGTAPEREHFPMRNRIVAGLCDALVVVETARKGGSMITAYMANDYHRDVFAFPGRARDHNVQGCNLLIKSHRAALIEQAADIAYVMRWEEPDQSQPKQTQLFVELTEEEKLIVNLLQEHEGIDIDHLTFASQLKGSTLAGLLLNLEFKGMIKTLPGKRYTLI</sequence>
<dbReference type="OrthoDB" id="9785707at2"/>
<evidence type="ECO:0000259" key="2">
    <source>
        <dbReference type="SMART" id="SM00278"/>
    </source>
</evidence>
<comment type="caution">
    <text evidence="3">The sequence shown here is derived from an EMBL/GenBank/DDBJ whole genome shotgun (WGS) entry which is preliminary data.</text>
</comment>
<proteinExistence type="inferred from homology"/>
<dbReference type="InterPro" id="IPR041614">
    <property type="entry name" value="DprA_WH"/>
</dbReference>